<dbReference type="Gene3D" id="1.10.10.10">
    <property type="entry name" value="Winged helix-like DNA-binding domain superfamily/Winged helix DNA-binding domain"/>
    <property type="match status" value="1"/>
</dbReference>
<comment type="caution">
    <text evidence="8">The sequence shown here is derived from an EMBL/GenBank/DDBJ whole genome shotgun (WGS) entry which is preliminary data.</text>
</comment>
<dbReference type="InterPro" id="IPR013324">
    <property type="entry name" value="RNA_pol_sigma_r3/r4-like"/>
</dbReference>
<dbReference type="InterPro" id="IPR007627">
    <property type="entry name" value="RNA_pol_sigma70_r2"/>
</dbReference>
<evidence type="ECO:0000256" key="2">
    <source>
        <dbReference type="ARBA" id="ARBA00023015"/>
    </source>
</evidence>
<evidence type="ECO:0000256" key="5">
    <source>
        <dbReference type="SAM" id="Phobius"/>
    </source>
</evidence>
<dbReference type="InterPro" id="IPR013249">
    <property type="entry name" value="RNA_pol_sigma70_r4_t2"/>
</dbReference>
<name>A0ABW9RLH6_9BACT</name>
<keyword evidence="5" id="KW-0472">Membrane</keyword>
<comment type="similarity">
    <text evidence="1">Belongs to the sigma-70 factor family. ECF subfamily.</text>
</comment>
<evidence type="ECO:0000256" key="3">
    <source>
        <dbReference type="ARBA" id="ARBA00023082"/>
    </source>
</evidence>
<accession>A0ABW9RLH6</accession>
<dbReference type="Gene3D" id="1.10.1740.10">
    <property type="match status" value="1"/>
</dbReference>
<organism evidence="8 9">
    <name type="scientific">Fulvivirga kasyanovii</name>
    <dbReference type="NCBI Taxonomy" id="396812"/>
    <lineage>
        <taxon>Bacteria</taxon>
        <taxon>Pseudomonadati</taxon>
        <taxon>Bacteroidota</taxon>
        <taxon>Cytophagia</taxon>
        <taxon>Cytophagales</taxon>
        <taxon>Fulvivirgaceae</taxon>
        <taxon>Fulvivirga</taxon>
    </lineage>
</organism>
<dbReference type="NCBIfam" id="TIGR02985">
    <property type="entry name" value="Sig70_bacteroi1"/>
    <property type="match status" value="1"/>
</dbReference>
<evidence type="ECO:0000259" key="7">
    <source>
        <dbReference type="Pfam" id="PF08281"/>
    </source>
</evidence>
<reference evidence="8 9" key="1">
    <citation type="submission" date="2019-02" db="EMBL/GenBank/DDBJ databases">
        <authorList>
            <person name="Goldberg S.R."/>
            <person name="Haltli B.A."/>
            <person name="Correa H."/>
            <person name="Russell K.G."/>
        </authorList>
    </citation>
    <scope>NUCLEOTIDE SEQUENCE [LARGE SCALE GENOMIC DNA]</scope>
    <source>
        <strain evidence="8 9">JCM 16186</strain>
    </source>
</reference>
<dbReference type="Pfam" id="PF04542">
    <property type="entry name" value="Sigma70_r2"/>
    <property type="match status" value="1"/>
</dbReference>
<keyword evidence="5" id="KW-0812">Transmembrane</keyword>
<dbReference type="PANTHER" id="PTHR43133">
    <property type="entry name" value="RNA POLYMERASE ECF-TYPE SIGMA FACTO"/>
    <property type="match status" value="1"/>
</dbReference>
<dbReference type="Proteomes" id="UP000798808">
    <property type="component" value="Unassembled WGS sequence"/>
</dbReference>
<evidence type="ECO:0000313" key="8">
    <source>
        <dbReference type="EMBL" id="MTI24939.1"/>
    </source>
</evidence>
<sequence length="187" mass="21563">MQEATRQEFETLFYAHHKELCGLAFNIVGDTDAAKDIVQDVFYKLWKNREQVDFRQKMKHYLFKATSHTALNHIRSNKKIVKLEDEAAMSEIAAPAETDAAASTELEIKVREAIDRLPPKCKTIYLLSRHEGMKYKEIAEALELSQKTVENQMGIALQKLRDELKPYLTLKSLIWILLAGLAWLLLM</sequence>
<dbReference type="InterPro" id="IPR036388">
    <property type="entry name" value="WH-like_DNA-bd_sf"/>
</dbReference>
<evidence type="ECO:0000256" key="4">
    <source>
        <dbReference type="ARBA" id="ARBA00023163"/>
    </source>
</evidence>
<keyword evidence="5" id="KW-1133">Transmembrane helix</keyword>
<feature type="domain" description="RNA polymerase sigma factor 70 region 4 type 2" evidence="7">
    <location>
        <begin position="109"/>
        <end position="160"/>
    </location>
</feature>
<dbReference type="RefSeq" id="WP_155170978.1">
    <property type="nucleotide sequence ID" value="NZ_BAAAFL010000026.1"/>
</dbReference>
<dbReference type="InterPro" id="IPR014327">
    <property type="entry name" value="RNA_pol_sigma70_bacteroid"/>
</dbReference>
<dbReference type="InterPro" id="IPR039425">
    <property type="entry name" value="RNA_pol_sigma-70-like"/>
</dbReference>
<feature type="domain" description="RNA polymerase sigma-70 region 2" evidence="6">
    <location>
        <begin position="13"/>
        <end position="79"/>
    </location>
</feature>
<keyword evidence="2" id="KW-0805">Transcription regulation</keyword>
<dbReference type="PANTHER" id="PTHR43133:SF46">
    <property type="entry name" value="RNA POLYMERASE SIGMA-70 FACTOR ECF SUBFAMILY"/>
    <property type="match status" value="1"/>
</dbReference>
<dbReference type="SUPFAM" id="SSF88659">
    <property type="entry name" value="Sigma3 and sigma4 domains of RNA polymerase sigma factors"/>
    <property type="match status" value="1"/>
</dbReference>
<dbReference type="InterPro" id="IPR014284">
    <property type="entry name" value="RNA_pol_sigma-70_dom"/>
</dbReference>
<dbReference type="Pfam" id="PF08281">
    <property type="entry name" value="Sigma70_r4_2"/>
    <property type="match status" value="1"/>
</dbReference>
<feature type="transmembrane region" description="Helical" evidence="5">
    <location>
        <begin position="168"/>
        <end position="186"/>
    </location>
</feature>
<dbReference type="CDD" id="cd06171">
    <property type="entry name" value="Sigma70_r4"/>
    <property type="match status" value="1"/>
</dbReference>
<dbReference type="SUPFAM" id="SSF88946">
    <property type="entry name" value="Sigma2 domain of RNA polymerase sigma factors"/>
    <property type="match status" value="1"/>
</dbReference>
<dbReference type="EMBL" id="SMLW01000468">
    <property type="protein sequence ID" value="MTI24939.1"/>
    <property type="molecule type" value="Genomic_DNA"/>
</dbReference>
<gene>
    <name evidence="8" type="ORF">E1163_08305</name>
</gene>
<dbReference type="NCBIfam" id="TIGR02937">
    <property type="entry name" value="sigma70-ECF"/>
    <property type="match status" value="1"/>
</dbReference>
<keyword evidence="4" id="KW-0804">Transcription</keyword>
<keyword evidence="3" id="KW-0731">Sigma factor</keyword>
<protein>
    <submittedName>
        <fullName evidence="8">RNA polymerase sigma-70 factor</fullName>
    </submittedName>
</protein>
<evidence type="ECO:0000256" key="1">
    <source>
        <dbReference type="ARBA" id="ARBA00010641"/>
    </source>
</evidence>
<evidence type="ECO:0000313" key="9">
    <source>
        <dbReference type="Proteomes" id="UP000798808"/>
    </source>
</evidence>
<keyword evidence="9" id="KW-1185">Reference proteome</keyword>
<evidence type="ECO:0000259" key="6">
    <source>
        <dbReference type="Pfam" id="PF04542"/>
    </source>
</evidence>
<dbReference type="InterPro" id="IPR013325">
    <property type="entry name" value="RNA_pol_sigma_r2"/>
</dbReference>
<proteinExistence type="inferred from homology"/>